<organism evidence="2 3">
    <name type="scientific">Turicimonas muris</name>
    <dbReference type="NCBI Taxonomy" id="1796652"/>
    <lineage>
        <taxon>Bacteria</taxon>
        <taxon>Pseudomonadati</taxon>
        <taxon>Pseudomonadota</taxon>
        <taxon>Betaproteobacteria</taxon>
        <taxon>Burkholderiales</taxon>
        <taxon>Sutterellaceae</taxon>
        <taxon>Turicimonas</taxon>
    </lineage>
</organism>
<reference evidence="3" key="1">
    <citation type="submission" date="2017-05" db="EMBL/GenBank/DDBJ databases">
        <title>Improved OligoMM genomes.</title>
        <authorList>
            <person name="Garzetti D."/>
        </authorList>
    </citation>
    <scope>NUCLEOTIDE SEQUENCE [LARGE SCALE GENOMIC DNA]</scope>
    <source>
        <strain evidence="3">YL45</strain>
    </source>
</reference>
<dbReference type="PANTHER" id="PTHR11803:SF58">
    <property type="entry name" value="PROTEIN HMF1-RELATED"/>
    <property type="match status" value="1"/>
</dbReference>
<evidence type="ECO:0000313" key="2">
    <source>
        <dbReference type="EMBL" id="OXE50157.1"/>
    </source>
</evidence>
<accession>A0A227KPH4</accession>
<name>A0A227KPH4_9BURK</name>
<dbReference type="AlphaFoldDB" id="A0A227KPH4"/>
<evidence type="ECO:0000256" key="1">
    <source>
        <dbReference type="ARBA" id="ARBA00010552"/>
    </source>
</evidence>
<dbReference type="GO" id="GO:0005829">
    <property type="term" value="C:cytosol"/>
    <property type="evidence" value="ECO:0007669"/>
    <property type="project" value="TreeGrafter"/>
</dbReference>
<gene>
    <name evidence="2" type="ORF">ADH67_03905</name>
</gene>
<comment type="caution">
    <text evidence="2">The sequence shown here is derived from an EMBL/GenBank/DDBJ whole genome shotgun (WGS) entry which is preliminary data.</text>
</comment>
<dbReference type="Proteomes" id="UP000214610">
    <property type="component" value="Unassembled WGS sequence"/>
</dbReference>
<keyword evidence="3" id="KW-1185">Reference proteome</keyword>
<sequence length="122" mass="13842">MREIIVPNLPPPNGHYSHAVISKGQLYMSGILPNLVKPQDSLDDQFEAVFKVIREVLGFNGVSLQDVVNCRVYVADINDWPRINELYAKAFGNHRPARVVVPVKELHFGYKLEVELMAEMPQ</sequence>
<dbReference type="EMBL" id="NHMP01000002">
    <property type="protein sequence ID" value="OXE50157.1"/>
    <property type="molecule type" value="Genomic_DNA"/>
</dbReference>
<dbReference type="InterPro" id="IPR006175">
    <property type="entry name" value="YjgF/YER057c/UK114"/>
</dbReference>
<protein>
    <submittedName>
        <fullName evidence="2">RidA family protein</fullName>
    </submittedName>
</protein>
<dbReference type="Pfam" id="PF01042">
    <property type="entry name" value="Ribonuc_L-PSP"/>
    <property type="match status" value="1"/>
</dbReference>
<dbReference type="RefSeq" id="WP_066594695.1">
    <property type="nucleotide sequence ID" value="NZ_CAJTBZ010000016.1"/>
</dbReference>
<dbReference type="GeneID" id="78362438"/>
<comment type="similarity">
    <text evidence="1">Belongs to the RutC family.</text>
</comment>
<dbReference type="PANTHER" id="PTHR11803">
    <property type="entry name" value="2-IMINOBUTANOATE/2-IMINOPROPANOATE DEAMINASE RIDA"/>
    <property type="match status" value="1"/>
</dbReference>
<dbReference type="CDD" id="cd00448">
    <property type="entry name" value="YjgF_YER057c_UK114_family"/>
    <property type="match status" value="1"/>
</dbReference>
<evidence type="ECO:0000313" key="3">
    <source>
        <dbReference type="Proteomes" id="UP000214610"/>
    </source>
</evidence>
<dbReference type="SUPFAM" id="SSF55298">
    <property type="entry name" value="YjgF-like"/>
    <property type="match status" value="1"/>
</dbReference>
<dbReference type="Gene3D" id="3.30.1330.40">
    <property type="entry name" value="RutC-like"/>
    <property type="match status" value="1"/>
</dbReference>
<dbReference type="InterPro" id="IPR035959">
    <property type="entry name" value="RutC-like_sf"/>
</dbReference>
<dbReference type="GO" id="GO:0019239">
    <property type="term" value="F:deaminase activity"/>
    <property type="evidence" value="ECO:0007669"/>
    <property type="project" value="TreeGrafter"/>
</dbReference>
<proteinExistence type="inferred from homology"/>